<name>A0ABY5NMX6_9MICO</name>
<reference evidence="2" key="1">
    <citation type="submission" date="2022-01" db="EMBL/GenBank/DDBJ databases">
        <title>Microbacterium eymi and Microbacterium rhizovicinus sp. nov., isolated from the rhizospheric soil of Elymus tsukushiensis, a plant native to the Dokdo Islands, Republic of Korea.</title>
        <authorList>
            <person name="Hwang Y.J."/>
        </authorList>
    </citation>
    <scope>NUCLEOTIDE SEQUENCE</scope>
    <source>
        <strain evidence="2">KUDC0405</strain>
    </source>
</reference>
<organism evidence="2 3">
    <name type="scientific">Microbacterium elymi</name>
    <dbReference type="NCBI Taxonomy" id="2909587"/>
    <lineage>
        <taxon>Bacteria</taxon>
        <taxon>Bacillati</taxon>
        <taxon>Actinomycetota</taxon>
        <taxon>Actinomycetes</taxon>
        <taxon>Micrococcales</taxon>
        <taxon>Microbacteriaceae</taxon>
        <taxon>Microbacterium</taxon>
    </lineage>
</organism>
<dbReference type="Proteomes" id="UP001054811">
    <property type="component" value="Chromosome"/>
</dbReference>
<accession>A0ABY5NMX6</accession>
<dbReference type="InterPro" id="IPR051704">
    <property type="entry name" value="FAD_aromatic-hydroxylase"/>
</dbReference>
<protein>
    <submittedName>
        <fullName evidence="2">FAD-binding domain</fullName>
    </submittedName>
</protein>
<evidence type="ECO:0000259" key="1">
    <source>
        <dbReference type="Pfam" id="PF01494"/>
    </source>
</evidence>
<keyword evidence="3" id="KW-1185">Reference proteome</keyword>
<dbReference type="InterPro" id="IPR036188">
    <property type="entry name" value="FAD/NAD-bd_sf"/>
</dbReference>
<evidence type="ECO:0000313" key="3">
    <source>
        <dbReference type="Proteomes" id="UP001054811"/>
    </source>
</evidence>
<gene>
    <name evidence="2" type="ORF">L2X98_21475</name>
</gene>
<dbReference type="RefSeq" id="WP_259613184.1">
    <property type="nucleotide sequence ID" value="NZ_CP091139.2"/>
</dbReference>
<dbReference type="Gene3D" id="3.50.50.60">
    <property type="entry name" value="FAD/NAD(P)-binding domain"/>
    <property type="match status" value="1"/>
</dbReference>
<dbReference type="InterPro" id="IPR002938">
    <property type="entry name" value="FAD-bd"/>
</dbReference>
<evidence type="ECO:0000313" key="2">
    <source>
        <dbReference type="EMBL" id="UUT36525.1"/>
    </source>
</evidence>
<dbReference type="Gene3D" id="3.30.9.10">
    <property type="entry name" value="D-Amino Acid Oxidase, subunit A, domain 2"/>
    <property type="match status" value="1"/>
</dbReference>
<dbReference type="PANTHER" id="PTHR46865:SF8">
    <property type="entry name" value="POSSIBLE OXIDOREDUCTASE"/>
    <property type="match status" value="1"/>
</dbReference>
<feature type="domain" description="FAD-binding" evidence="1">
    <location>
        <begin position="23"/>
        <end position="288"/>
    </location>
</feature>
<dbReference type="Pfam" id="PF01494">
    <property type="entry name" value="FAD_binding_3"/>
    <property type="match status" value="1"/>
</dbReference>
<proteinExistence type="predicted"/>
<sequence length="365" mass="40052">MLERAPRPREGGYLLDFWGSGFDVAERMGIVPRLMELGYRMEEMREVSADGRRRAHFDPLRLVDMAGGRYVSIARSDLASAIHEALDGQVETIFDDTVQALDDDGDRVHVRFERGGTRDFDLVVGADGLHSRVRTLAFGPEQDYERDLGIAVAVFDVHGYRPRDELAAVTHTEVGVQSLRVALRDDTTMFCFMFRHDGAVPVDDLPAQHELLRMRLRDVGWEVPAILAQLPNARTFYLDRASQILMPSWSRGRVALIGDAAACPSLLAGQGSALAMIEAYVLAAELARSDGDHAAAFAATERRLAPVVRGKQDAAIGLGSAFAPRSRLQLMLRNAVLGFMGIPLVAGLVMGRSLRDPIELPPPPA</sequence>
<dbReference type="EMBL" id="CP091139">
    <property type="protein sequence ID" value="UUT36525.1"/>
    <property type="molecule type" value="Genomic_DNA"/>
</dbReference>
<dbReference type="SUPFAM" id="SSF51905">
    <property type="entry name" value="FAD/NAD(P)-binding domain"/>
    <property type="match status" value="1"/>
</dbReference>
<dbReference type="NCBIfam" id="NF005761">
    <property type="entry name" value="PRK07588.1"/>
    <property type="match status" value="1"/>
</dbReference>
<dbReference type="PANTHER" id="PTHR46865">
    <property type="entry name" value="OXIDOREDUCTASE-RELATED"/>
    <property type="match status" value="1"/>
</dbReference>